<organism evidence="2">
    <name type="scientific">freshwater metagenome</name>
    <dbReference type="NCBI Taxonomy" id="449393"/>
    <lineage>
        <taxon>unclassified sequences</taxon>
        <taxon>metagenomes</taxon>
        <taxon>ecological metagenomes</taxon>
    </lineage>
</organism>
<reference evidence="2" key="1">
    <citation type="submission" date="2020-05" db="EMBL/GenBank/DDBJ databases">
        <authorList>
            <person name="Chiriac C."/>
            <person name="Salcher M."/>
            <person name="Ghai R."/>
            <person name="Kavagutti S V."/>
        </authorList>
    </citation>
    <scope>NUCLEOTIDE SEQUENCE</scope>
</reference>
<feature type="region of interest" description="Disordered" evidence="1">
    <location>
        <begin position="1"/>
        <end position="20"/>
    </location>
</feature>
<protein>
    <submittedName>
        <fullName evidence="2">Unannotated protein</fullName>
    </submittedName>
</protein>
<gene>
    <name evidence="2" type="ORF">UFOPK3423_01553</name>
</gene>
<accession>A0A6J7EJH0</accession>
<dbReference type="SUPFAM" id="SSF52402">
    <property type="entry name" value="Adenine nucleotide alpha hydrolases-like"/>
    <property type="match status" value="1"/>
</dbReference>
<proteinExistence type="predicted"/>
<dbReference type="EMBL" id="CAFBLQ010000226">
    <property type="protein sequence ID" value="CAB4883196.1"/>
    <property type="molecule type" value="Genomic_DNA"/>
</dbReference>
<sequence>MSNDAAIAAADSHPEDRGSPTRRLLVFADATVAEVAELPPPVRAVIDAADEVYVVTPSLPGRLAWLASELNKSRHAADERLDTVLSHLHSIGARASGTTGDDSIMTAFVDAVAAFQPDHILIGLRSSEQANWQERGLIEHVKERFGLPLTTFAIDPQGHVSAAPEDD</sequence>
<dbReference type="Gene3D" id="3.40.50.620">
    <property type="entry name" value="HUPs"/>
    <property type="match status" value="1"/>
</dbReference>
<dbReference type="AlphaFoldDB" id="A0A6J7EJH0"/>
<evidence type="ECO:0000256" key="1">
    <source>
        <dbReference type="SAM" id="MobiDB-lite"/>
    </source>
</evidence>
<name>A0A6J7EJH0_9ZZZZ</name>
<evidence type="ECO:0000313" key="2">
    <source>
        <dbReference type="EMBL" id="CAB4883196.1"/>
    </source>
</evidence>
<dbReference type="InterPro" id="IPR014729">
    <property type="entry name" value="Rossmann-like_a/b/a_fold"/>
</dbReference>